<name>A0AA39HWM3_9BILA</name>
<reference evidence="3" key="1">
    <citation type="submission" date="2023-06" db="EMBL/GenBank/DDBJ databases">
        <title>Genomic analysis of the entomopathogenic nematode Steinernema hermaphroditum.</title>
        <authorList>
            <person name="Schwarz E.M."/>
            <person name="Heppert J.K."/>
            <person name="Baniya A."/>
            <person name="Schwartz H.T."/>
            <person name="Tan C.-H."/>
            <person name="Antoshechkin I."/>
            <person name="Sternberg P.W."/>
            <person name="Goodrich-Blair H."/>
            <person name="Dillman A.R."/>
        </authorList>
    </citation>
    <scope>NUCLEOTIDE SEQUENCE</scope>
    <source>
        <strain evidence="3">PS9179</strain>
        <tissue evidence="3">Whole animal</tissue>
    </source>
</reference>
<evidence type="ECO:0000256" key="2">
    <source>
        <dbReference type="SAM" id="SignalP"/>
    </source>
</evidence>
<feature type="signal peptide" evidence="2">
    <location>
        <begin position="1"/>
        <end position="25"/>
    </location>
</feature>
<accession>A0AA39HWM3</accession>
<gene>
    <name evidence="3" type="ORF">QR680_006131</name>
</gene>
<keyword evidence="2" id="KW-0732">Signal</keyword>
<proteinExistence type="predicted"/>
<sequence>MSTRTMETRVWLLLAGALLFYETSAQTIEINTMDYDHKLNKKISVTERFDRCPQYNFRNNFYHALTCAGFVRAHMDDLERKRTKKRLDWNADIDEKLAENADKPCFDNAQFKVFYYDEKRLIFLRFGEHGSHVSYWITENLQDEYKNETVFVQFPHPLSDKWKFIAYANLGHSPLSNHVCDPELAVYYPATKQFQFSDQGSYFDLETKRHTLVHLCTPPIPYFSIRQVDPMMSNPRSVLLIGANLYPYRHMQYYNQIYDQHSIVSFNYPLPGYVKSKYYAVVVFKNDEKERKLFEQKLAERFNMLEPCYIRVIRPDLHESHEMLMTPYSVSHKLSHDDDNHDDDDNNNDDAHYYIHDDDYNHVDAYNHDDDYNHDDAYNHDDDYNHDDAYNHDDDYNHDDAYNHDAANYTSTQD</sequence>
<protein>
    <submittedName>
        <fullName evidence="3">Uncharacterized protein</fullName>
    </submittedName>
</protein>
<feature type="region of interest" description="Disordered" evidence="1">
    <location>
        <begin position="333"/>
        <end position="414"/>
    </location>
</feature>
<evidence type="ECO:0000313" key="4">
    <source>
        <dbReference type="Proteomes" id="UP001175271"/>
    </source>
</evidence>
<keyword evidence="4" id="KW-1185">Reference proteome</keyword>
<organism evidence="3 4">
    <name type="scientific">Steinernema hermaphroditum</name>
    <dbReference type="NCBI Taxonomy" id="289476"/>
    <lineage>
        <taxon>Eukaryota</taxon>
        <taxon>Metazoa</taxon>
        <taxon>Ecdysozoa</taxon>
        <taxon>Nematoda</taxon>
        <taxon>Chromadorea</taxon>
        <taxon>Rhabditida</taxon>
        <taxon>Tylenchina</taxon>
        <taxon>Panagrolaimomorpha</taxon>
        <taxon>Strongyloidoidea</taxon>
        <taxon>Steinernematidae</taxon>
        <taxon>Steinernema</taxon>
    </lineage>
</organism>
<evidence type="ECO:0000313" key="3">
    <source>
        <dbReference type="EMBL" id="KAK0412288.1"/>
    </source>
</evidence>
<dbReference type="AlphaFoldDB" id="A0AA39HWM3"/>
<comment type="caution">
    <text evidence="3">The sequence shown here is derived from an EMBL/GenBank/DDBJ whole genome shotgun (WGS) entry which is preliminary data.</text>
</comment>
<dbReference type="EMBL" id="JAUCMV010000003">
    <property type="protein sequence ID" value="KAK0412288.1"/>
    <property type="molecule type" value="Genomic_DNA"/>
</dbReference>
<dbReference type="Proteomes" id="UP001175271">
    <property type="component" value="Unassembled WGS sequence"/>
</dbReference>
<evidence type="ECO:0000256" key="1">
    <source>
        <dbReference type="SAM" id="MobiDB-lite"/>
    </source>
</evidence>
<feature type="chain" id="PRO_5041240591" evidence="2">
    <location>
        <begin position="26"/>
        <end position="414"/>
    </location>
</feature>
<feature type="compositionally biased region" description="Low complexity" evidence="1">
    <location>
        <begin position="404"/>
        <end position="414"/>
    </location>
</feature>
<feature type="compositionally biased region" description="Basic and acidic residues" evidence="1">
    <location>
        <begin position="349"/>
        <end position="403"/>
    </location>
</feature>